<dbReference type="SUPFAM" id="SSF161098">
    <property type="entry name" value="MetI-like"/>
    <property type="match status" value="1"/>
</dbReference>
<dbReference type="InterPro" id="IPR051393">
    <property type="entry name" value="ABC_transporter_permease"/>
</dbReference>
<comment type="subcellular location">
    <subcellularLocation>
        <location evidence="1 7">Cell membrane</location>
        <topology evidence="1 7">Multi-pass membrane protein</topology>
    </subcellularLocation>
</comment>
<dbReference type="Proteomes" id="UP000326546">
    <property type="component" value="Chromosome"/>
</dbReference>
<evidence type="ECO:0000256" key="5">
    <source>
        <dbReference type="ARBA" id="ARBA00022989"/>
    </source>
</evidence>
<comment type="similarity">
    <text evidence="7">Belongs to the binding-protein-dependent transport system permease family.</text>
</comment>
<dbReference type="InterPro" id="IPR035906">
    <property type="entry name" value="MetI-like_sf"/>
</dbReference>
<keyword evidence="11" id="KW-1185">Reference proteome</keyword>
<keyword evidence="2 7" id="KW-0813">Transport</keyword>
<dbReference type="Gene3D" id="1.10.3720.10">
    <property type="entry name" value="MetI-like"/>
    <property type="match status" value="1"/>
</dbReference>
<dbReference type="PANTHER" id="PTHR30193:SF37">
    <property type="entry name" value="INNER MEMBRANE ABC TRANSPORTER PERMEASE PROTEIN YCJO"/>
    <property type="match status" value="1"/>
</dbReference>
<evidence type="ECO:0000313" key="10">
    <source>
        <dbReference type="EMBL" id="QFG68502.1"/>
    </source>
</evidence>
<evidence type="ECO:0000256" key="3">
    <source>
        <dbReference type="ARBA" id="ARBA00022475"/>
    </source>
</evidence>
<evidence type="ECO:0000256" key="8">
    <source>
        <dbReference type="SAM" id="MobiDB-lite"/>
    </source>
</evidence>
<dbReference type="CDD" id="cd06261">
    <property type="entry name" value="TM_PBP2"/>
    <property type="match status" value="1"/>
</dbReference>
<evidence type="ECO:0000256" key="7">
    <source>
        <dbReference type="RuleBase" id="RU363032"/>
    </source>
</evidence>
<keyword evidence="5 7" id="KW-1133">Transmembrane helix</keyword>
<dbReference type="PANTHER" id="PTHR30193">
    <property type="entry name" value="ABC TRANSPORTER PERMEASE PROTEIN"/>
    <property type="match status" value="1"/>
</dbReference>
<gene>
    <name evidence="10" type="ORF">FY030_07040</name>
</gene>
<feature type="transmembrane region" description="Helical" evidence="7">
    <location>
        <begin position="97"/>
        <end position="118"/>
    </location>
</feature>
<name>A0A5J6V637_9MICO</name>
<feature type="region of interest" description="Disordered" evidence="8">
    <location>
        <begin position="1"/>
        <end position="28"/>
    </location>
</feature>
<organism evidence="10 11">
    <name type="scientific">Ornithinimicrobium pratense</name>
    <dbReference type="NCBI Taxonomy" id="2593973"/>
    <lineage>
        <taxon>Bacteria</taxon>
        <taxon>Bacillati</taxon>
        <taxon>Actinomycetota</taxon>
        <taxon>Actinomycetes</taxon>
        <taxon>Micrococcales</taxon>
        <taxon>Ornithinimicrobiaceae</taxon>
        <taxon>Ornithinimicrobium</taxon>
    </lineage>
</organism>
<evidence type="ECO:0000256" key="1">
    <source>
        <dbReference type="ARBA" id="ARBA00004651"/>
    </source>
</evidence>
<feature type="compositionally biased region" description="Low complexity" evidence="8">
    <location>
        <begin position="10"/>
        <end position="20"/>
    </location>
</feature>
<dbReference type="RefSeq" id="WP_158060890.1">
    <property type="nucleotide sequence ID" value="NZ_CP044427.1"/>
</dbReference>
<evidence type="ECO:0000313" key="11">
    <source>
        <dbReference type="Proteomes" id="UP000326546"/>
    </source>
</evidence>
<feature type="transmembrane region" description="Helical" evidence="7">
    <location>
        <begin position="178"/>
        <end position="203"/>
    </location>
</feature>
<dbReference type="EMBL" id="CP044427">
    <property type="protein sequence ID" value="QFG68502.1"/>
    <property type="molecule type" value="Genomic_DNA"/>
</dbReference>
<dbReference type="GO" id="GO:0055085">
    <property type="term" value="P:transmembrane transport"/>
    <property type="evidence" value="ECO:0007669"/>
    <property type="project" value="InterPro"/>
</dbReference>
<dbReference type="Pfam" id="PF00528">
    <property type="entry name" value="BPD_transp_1"/>
    <property type="match status" value="1"/>
</dbReference>
<evidence type="ECO:0000256" key="6">
    <source>
        <dbReference type="ARBA" id="ARBA00023136"/>
    </source>
</evidence>
<accession>A0A5J6V637</accession>
<reference evidence="10 11" key="1">
    <citation type="submission" date="2019-09" db="EMBL/GenBank/DDBJ databases">
        <title>Serinicoccus pratensis sp. nov., isolated from meadow soil.</title>
        <authorList>
            <person name="Zhang W."/>
        </authorList>
    </citation>
    <scope>NUCLEOTIDE SEQUENCE [LARGE SCALE GENOMIC DNA]</scope>
    <source>
        <strain evidence="10 11">W204</strain>
    </source>
</reference>
<keyword evidence="3" id="KW-1003">Cell membrane</keyword>
<feature type="transmembrane region" description="Helical" evidence="7">
    <location>
        <begin position="33"/>
        <end position="56"/>
    </location>
</feature>
<feature type="domain" description="ABC transmembrane type-1" evidence="9">
    <location>
        <begin position="93"/>
        <end position="306"/>
    </location>
</feature>
<dbReference type="GO" id="GO:0005886">
    <property type="term" value="C:plasma membrane"/>
    <property type="evidence" value="ECO:0007669"/>
    <property type="project" value="UniProtKB-SubCell"/>
</dbReference>
<dbReference type="AlphaFoldDB" id="A0A5J6V637"/>
<keyword evidence="4 7" id="KW-0812">Transmembrane</keyword>
<feature type="transmembrane region" description="Helical" evidence="7">
    <location>
        <begin position="287"/>
        <end position="309"/>
    </location>
</feature>
<evidence type="ECO:0000256" key="4">
    <source>
        <dbReference type="ARBA" id="ARBA00022692"/>
    </source>
</evidence>
<protein>
    <submittedName>
        <fullName evidence="10">Sugar ABC transporter permease</fullName>
    </submittedName>
</protein>
<sequence length="316" mass="34320">MTSRPPATPDAPAAAAGPAPTRRRPRYRPGGTVLTPYLFLLPNMLIFGLFTIWPAINGFNISLYASTTGRSFEWAGLDNYRAIGADDRFWSALTNTLVYVAGFVALSVVCAVLLAVALNAQLRGRSFFRAVFFLPVLLSPVVVGLMWRWMLERRGGLVNAGLQAIGGPEMPWLVDGRLAMLSIIAVGLWTNVGFYTMIALAGLQSIDGSLYEAASVDGASRSQQFWGITLPLLMPTVMVVLILATINGFQAFDYIYNLTGGGPVGGTTLMVQFIYDNAFGPRREYGMAAAASVVLFLVVLSFTLVNWFIGRRREAT</sequence>
<dbReference type="InterPro" id="IPR000515">
    <property type="entry name" value="MetI-like"/>
</dbReference>
<feature type="transmembrane region" description="Helical" evidence="7">
    <location>
        <begin position="130"/>
        <end position="150"/>
    </location>
</feature>
<keyword evidence="6 7" id="KW-0472">Membrane</keyword>
<dbReference type="OrthoDB" id="4790574at2"/>
<feature type="transmembrane region" description="Helical" evidence="7">
    <location>
        <begin position="224"/>
        <end position="248"/>
    </location>
</feature>
<dbReference type="PROSITE" id="PS50928">
    <property type="entry name" value="ABC_TM1"/>
    <property type="match status" value="1"/>
</dbReference>
<proteinExistence type="inferred from homology"/>
<evidence type="ECO:0000259" key="9">
    <source>
        <dbReference type="PROSITE" id="PS50928"/>
    </source>
</evidence>
<dbReference type="KEGG" id="serw:FY030_07040"/>
<evidence type="ECO:0000256" key="2">
    <source>
        <dbReference type="ARBA" id="ARBA00022448"/>
    </source>
</evidence>